<dbReference type="Pfam" id="PF00067">
    <property type="entry name" value="p450"/>
    <property type="match status" value="1"/>
</dbReference>
<dbReference type="PANTHER" id="PTHR24305">
    <property type="entry name" value="CYTOCHROME P450"/>
    <property type="match status" value="1"/>
</dbReference>
<evidence type="ECO:0000256" key="5">
    <source>
        <dbReference type="RuleBase" id="RU000461"/>
    </source>
</evidence>
<dbReference type="PANTHER" id="PTHR24305:SF235">
    <property type="entry name" value="CYTOCHROME P450 MONOOXYGENASE APDB-RELATED"/>
    <property type="match status" value="1"/>
</dbReference>
<dbReference type="PRINTS" id="PR00463">
    <property type="entry name" value="EP450I"/>
</dbReference>
<sequence length="343" mass="39569">MERITRKHFHALRLDSQLSEGIIDPAQDLKYLPFWIIAEIIYGEIPSELEEELRILAPKREALFRHVIAGGLPRFKWSKYLYTATNRDLASFKAQWSSFNRRAREHAIENDIDPPLIQMYQAVDSNEMTEEELLQTLDEMLFANLDVTIGGVSWNLVFLAANPAVQERLRAEIIMSRRGSPALFSQYLLSSSTYLAACISESARLRPLAAFSVPQAVPTARVIGGYYFEAGTNFVVDSYALNQRNPYWGDDSSIFQPDRFFRSSVVQARYNFWRFGFGPRQCMGKYAADVMIRVLLVYMMEEFVLSMDRSGDDWGRNMESWINHPQLKLKCEALASHKRQLHQ</sequence>
<dbReference type="Gene3D" id="1.10.630.10">
    <property type="entry name" value="Cytochrome P450"/>
    <property type="match status" value="1"/>
</dbReference>
<dbReference type="InterPro" id="IPR036396">
    <property type="entry name" value="Cyt_P450_sf"/>
</dbReference>
<name>A0ABR4PFJ8_9HELO</name>
<dbReference type="EMBL" id="JBFCZG010000005">
    <property type="protein sequence ID" value="KAL3422104.1"/>
    <property type="molecule type" value="Genomic_DNA"/>
</dbReference>
<dbReference type="Proteomes" id="UP001629113">
    <property type="component" value="Unassembled WGS sequence"/>
</dbReference>
<keyword evidence="5" id="KW-0503">Monooxygenase</keyword>
<dbReference type="InterPro" id="IPR001128">
    <property type="entry name" value="Cyt_P450"/>
</dbReference>
<keyword evidence="5" id="KW-0349">Heme</keyword>
<evidence type="ECO:0000256" key="2">
    <source>
        <dbReference type="ARBA" id="ARBA00022723"/>
    </source>
</evidence>
<proteinExistence type="inferred from homology"/>
<protein>
    <submittedName>
        <fullName evidence="6">Cytochrome p450 oxidoreductase</fullName>
    </submittedName>
</protein>
<organism evidence="6 7">
    <name type="scientific">Phlyctema vagabunda</name>
    <dbReference type="NCBI Taxonomy" id="108571"/>
    <lineage>
        <taxon>Eukaryota</taxon>
        <taxon>Fungi</taxon>
        <taxon>Dikarya</taxon>
        <taxon>Ascomycota</taxon>
        <taxon>Pezizomycotina</taxon>
        <taxon>Leotiomycetes</taxon>
        <taxon>Helotiales</taxon>
        <taxon>Dermateaceae</taxon>
        <taxon>Phlyctema</taxon>
    </lineage>
</organism>
<keyword evidence="7" id="KW-1185">Reference proteome</keyword>
<keyword evidence="4 5" id="KW-0408">Iron</keyword>
<dbReference type="InterPro" id="IPR017972">
    <property type="entry name" value="Cyt_P450_CS"/>
</dbReference>
<evidence type="ECO:0000313" key="7">
    <source>
        <dbReference type="Proteomes" id="UP001629113"/>
    </source>
</evidence>
<evidence type="ECO:0000256" key="3">
    <source>
        <dbReference type="ARBA" id="ARBA00023002"/>
    </source>
</evidence>
<dbReference type="PROSITE" id="PS00086">
    <property type="entry name" value="CYTOCHROME_P450"/>
    <property type="match status" value="1"/>
</dbReference>
<dbReference type="InterPro" id="IPR002401">
    <property type="entry name" value="Cyt_P450_E_grp-I"/>
</dbReference>
<comment type="caution">
    <text evidence="6">The sequence shown here is derived from an EMBL/GenBank/DDBJ whole genome shotgun (WGS) entry which is preliminary data.</text>
</comment>
<evidence type="ECO:0000313" key="6">
    <source>
        <dbReference type="EMBL" id="KAL3422104.1"/>
    </source>
</evidence>
<dbReference type="SUPFAM" id="SSF48264">
    <property type="entry name" value="Cytochrome P450"/>
    <property type="match status" value="1"/>
</dbReference>
<dbReference type="InterPro" id="IPR050121">
    <property type="entry name" value="Cytochrome_P450_monoxygenase"/>
</dbReference>
<dbReference type="PRINTS" id="PR00385">
    <property type="entry name" value="P450"/>
</dbReference>
<gene>
    <name evidence="6" type="ORF">PVAG01_06260</name>
</gene>
<keyword evidence="2 5" id="KW-0479">Metal-binding</keyword>
<keyword evidence="3 5" id="KW-0560">Oxidoreductase</keyword>
<reference evidence="6 7" key="1">
    <citation type="submission" date="2024-06" db="EMBL/GenBank/DDBJ databases">
        <title>Complete genome of Phlyctema vagabunda strain 19-DSS-EL-015.</title>
        <authorList>
            <person name="Fiorenzani C."/>
        </authorList>
    </citation>
    <scope>NUCLEOTIDE SEQUENCE [LARGE SCALE GENOMIC DNA]</scope>
    <source>
        <strain evidence="6 7">19-DSS-EL-015</strain>
    </source>
</reference>
<accession>A0ABR4PFJ8</accession>
<comment type="similarity">
    <text evidence="5">Belongs to the cytochrome P450 family.</text>
</comment>
<comment type="cofactor">
    <cofactor evidence="1">
        <name>heme</name>
        <dbReference type="ChEBI" id="CHEBI:30413"/>
    </cofactor>
</comment>
<evidence type="ECO:0000256" key="4">
    <source>
        <dbReference type="ARBA" id="ARBA00023004"/>
    </source>
</evidence>
<evidence type="ECO:0000256" key="1">
    <source>
        <dbReference type="ARBA" id="ARBA00001971"/>
    </source>
</evidence>